<keyword evidence="5 6" id="KW-0472">Membrane</keyword>
<dbReference type="OrthoDB" id="6612291at2759"/>
<sequence length="583" mass="63946">MTTTLPAGGPVLPTLENDLGSVNHLPLHHSGAPGSLEAEDKRDIRHHEDSPPSNVDRLIPAYLSYDARQTARAFYRAITFCVLVAMGAMYDAYVTSGKPLACTRILARVDAGNKVPQNLLANEGFILRMSTLSVDGVPTIDPTAITIWSVMYVLGSIFTMWFSPAISDRFGRKIILYLLTIALVLDPTIGILAKDWGTYCAARWFSGMAAGFLQTGVNNYISEVAPTKVRGAMILLYAIMFAVGGLLGTVMLNEVANYAPLNYKIAFYTEYGVLAIFLPGVILAPESPMWAARRGNESKAKTSMRWLYGTESSYDVDTEYQKLLLVVEMERQEEAKAGGWRQYLECFKGTNLRRTIISFIPLVLQQMSGLILYLGYSAYFFSLVGYAKPFQAGVIIQSVLLFFVLLSFVIVDKVGRRPLLLGGLFVIVLCNFTLGGISFLPKANGAAMIFLMCVWAGAYSLSIGPLGWAYVAETATGTLRAKTIGLATGGVQAFNLIWSYSIPIILSPTKDNWGMKSAFLFGGLSTLGLVACYFLVPETKARTFAELDELFEKRIPARHFAKYKTQVQLEVESAAMTGKDVEA</sequence>
<dbReference type="Gene3D" id="1.20.1250.20">
    <property type="entry name" value="MFS general substrate transporter like domains"/>
    <property type="match status" value="1"/>
</dbReference>
<dbReference type="EMBL" id="RSCD01000016">
    <property type="protein sequence ID" value="RSH88689.1"/>
    <property type="molecule type" value="Genomic_DNA"/>
</dbReference>
<dbReference type="Proteomes" id="UP000279259">
    <property type="component" value="Unassembled WGS sequence"/>
</dbReference>
<comment type="similarity">
    <text evidence="2">Belongs to the major facilitator superfamily. Sugar transporter (TC 2.A.1.1) family.</text>
</comment>
<feature type="transmembrane region" description="Helical" evidence="6">
    <location>
        <begin position="390"/>
        <end position="411"/>
    </location>
</feature>
<dbReference type="PANTHER" id="PTHR48022:SF2">
    <property type="entry name" value="PLASTIDIC GLUCOSE TRANSPORTER 4"/>
    <property type="match status" value="1"/>
</dbReference>
<dbReference type="InterPro" id="IPR020846">
    <property type="entry name" value="MFS_dom"/>
</dbReference>
<evidence type="ECO:0000313" key="8">
    <source>
        <dbReference type="EMBL" id="RSH88689.1"/>
    </source>
</evidence>
<feature type="transmembrane region" description="Helical" evidence="6">
    <location>
        <begin position="145"/>
        <end position="162"/>
    </location>
</feature>
<evidence type="ECO:0000313" key="9">
    <source>
        <dbReference type="Proteomes" id="UP000279259"/>
    </source>
</evidence>
<dbReference type="InterPro" id="IPR005828">
    <property type="entry name" value="MFS_sugar_transport-like"/>
</dbReference>
<feature type="transmembrane region" description="Helical" evidence="6">
    <location>
        <begin position="518"/>
        <end position="536"/>
    </location>
</feature>
<keyword evidence="3 6" id="KW-0812">Transmembrane</keyword>
<dbReference type="GO" id="GO:0005351">
    <property type="term" value="F:carbohydrate:proton symporter activity"/>
    <property type="evidence" value="ECO:0007669"/>
    <property type="project" value="TreeGrafter"/>
</dbReference>
<name>A0A427YBZ3_9TREE</name>
<evidence type="ECO:0000256" key="3">
    <source>
        <dbReference type="ARBA" id="ARBA00022692"/>
    </source>
</evidence>
<feature type="transmembrane region" description="Helical" evidence="6">
    <location>
        <begin position="234"/>
        <end position="253"/>
    </location>
</feature>
<feature type="transmembrane region" description="Helical" evidence="6">
    <location>
        <begin position="418"/>
        <end position="440"/>
    </location>
</feature>
<evidence type="ECO:0000256" key="4">
    <source>
        <dbReference type="ARBA" id="ARBA00022989"/>
    </source>
</evidence>
<evidence type="ECO:0000256" key="1">
    <source>
        <dbReference type="ARBA" id="ARBA00004141"/>
    </source>
</evidence>
<evidence type="ECO:0000256" key="5">
    <source>
        <dbReference type="ARBA" id="ARBA00023136"/>
    </source>
</evidence>
<organism evidence="8 9">
    <name type="scientific">Saitozyma podzolica</name>
    <dbReference type="NCBI Taxonomy" id="1890683"/>
    <lineage>
        <taxon>Eukaryota</taxon>
        <taxon>Fungi</taxon>
        <taxon>Dikarya</taxon>
        <taxon>Basidiomycota</taxon>
        <taxon>Agaricomycotina</taxon>
        <taxon>Tremellomycetes</taxon>
        <taxon>Tremellales</taxon>
        <taxon>Trimorphomycetaceae</taxon>
        <taxon>Saitozyma</taxon>
    </lineage>
</organism>
<dbReference type="AlphaFoldDB" id="A0A427YBZ3"/>
<feature type="transmembrane region" description="Helical" evidence="6">
    <location>
        <begin position="174"/>
        <end position="192"/>
    </location>
</feature>
<feature type="transmembrane region" description="Helical" evidence="6">
    <location>
        <begin position="446"/>
        <end position="471"/>
    </location>
</feature>
<dbReference type="Pfam" id="PF00083">
    <property type="entry name" value="Sugar_tr"/>
    <property type="match status" value="1"/>
</dbReference>
<dbReference type="PROSITE" id="PS00217">
    <property type="entry name" value="SUGAR_TRANSPORT_2"/>
    <property type="match status" value="1"/>
</dbReference>
<feature type="transmembrane region" description="Helical" evidence="6">
    <location>
        <begin position="483"/>
        <end position="506"/>
    </location>
</feature>
<keyword evidence="9" id="KW-1185">Reference proteome</keyword>
<proteinExistence type="inferred from homology"/>
<dbReference type="InterPro" id="IPR005829">
    <property type="entry name" value="Sugar_transporter_CS"/>
</dbReference>
<comment type="caution">
    <text evidence="8">The sequence shown here is derived from an EMBL/GenBank/DDBJ whole genome shotgun (WGS) entry which is preliminary data.</text>
</comment>
<keyword evidence="4 6" id="KW-1133">Transmembrane helix</keyword>
<dbReference type="STRING" id="1890683.A0A427YBZ3"/>
<dbReference type="SUPFAM" id="SSF103473">
    <property type="entry name" value="MFS general substrate transporter"/>
    <property type="match status" value="1"/>
</dbReference>
<feature type="transmembrane region" description="Helical" evidence="6">
    <location>
        <begin position="265"/>
        <end position="284"/>
    </location>
</feature>
<dbReference type="PROSITE" id="PS50850">
    <property type="entry name" value="MFS"/>
    <property type="match status" value="1"/>
</dbReference>
<reference evidence="8 9" key="1">
    <citation type="submission" date="2018-11" db="EMBL/GenBank/DDBJ databases">
        <title>Genome sequence of Saitozyma podzolica DSM 27192.</title>
        <authorList>
            <person name="Aliyu H."/>
            <person name="Gorte O."/>
            <person name="Ochsenreither K."/>
        </authorList>
    </citation>
    <scope>NUCLEOTIDE SEQUENCE [LARGE SCALE GENOMIC DNA]</scope>
    <source>
        <strain evidence="8 9">DSM 27192</strain>
    </source>
</reference>
<gene>
    <name evidence="8" type="ORF">EHS25_002916</name>
</gene>
<feature type="transmembrane region" description="Helical" evidence="6">
    <location>
        <begin position="204"/>
        <end position="222"/>
    </location>
</feature>
<feature type="domain" description="Major facilitator superfamily (MFS) profile" evidence="7">
    <location>
        <begin position="77"/>
        <end position="540"/>
    </location>
</feature>
<feature type="transmembrane region" description="Helical" evidence="6">
    <location>
        <begin position="356"/>
        <end position="378"/>
    </location>
</feature>
<dbReference type="InterPro" id="IPR036259">
    <property type="entry name" value="MFS_trans_sf"/>
</dbReference>
<accession>A0A427YBZ3</accession>
<dbReference type="InterPro" id="IPR050360">
    <property type="entry name" value="MFS_Sugar_Transporters"/>
</dbReference>
<feature type="transmembrane region" description="Helical" evidence="6">
    <location>
        <begin position="73"/>
        <end position="90"/>
    </location>
</feature>
<dbReference type="GO" id="GO:0016020">
    <property type="term" value="C:membrane"/>
    <property type="evidence" value="ECO:0007669"/>
    <property type="project" value="UniProtKB-SubCell"/>
</dbReference>
<evidence type="ECO:0000256" key="6">
    <source>
        <dbReference type="SAM" id="Phobius"/>
    </source>
</evidence>
<comment type="subcellular location">
    <subcellularLocation>
        <location evidence="1">Membrane</location>
        <topology evidence="1">Multi-pass membrane protein</topology>
    </subcellularLocation>
</comment>
<evidence type="ECO:0000256" key="2">
    <source>
        <dbReference type="ARBA" id="ARBA00010992"/>
    </source>
</evidence>
<protein>
    <recommendedName>
        <fullName evidence="7">Major facilitator superfamily (MFS) profile domain-containing protein</fullName>
    </recommendedName>
</protein>
<dbReference type="PANTHER" id="PTHR48022">
    <property type="entry name" value="PLASTIDIC GLUCOSE TRANSPORTER 4"/>
    <property type="match status" value="1"/>
</dbReference>
<dbReference type="PROSITE" id="PS00216">
    <property type="entry name" value="SUGAR_TRANSPORT_1"/>
    <property type="match status" value="1"/>
</dbReference>
<evidence type="ECO:0000259" key="7">
    <source>
        <dbReference type="PROSITE" id="PS50850"/>
    </source>
</evidence>